<keyword evidence="5" id="KW-0456">Lyase</keyword>
<name>A0ABP9WYM7_9CHLR</name>
<dbReference type="SUPFAM" id="SSF51621">
    <property type="entry name" value="Phosphoenolpyruvate/pyruvate domain"/>
    <property type="match status" value="1"/>
</dbReference>
<evidence type="ECO:0000259" key="4">
    <source>
        <dbReference type="Pfam" id="PF03328"/>
    </source>
</evidence>
<evidence type="ECO:0000313" key="5">
    <source>
        <dbReference type="EMBL" id="GAA5527698.1"/>
    </source>
</evidence>
<comment type="caution">
    <text evidence="5">The sequence shown here is derived from an EMBL/GenBank/DDBJ whole genome shotgun (WGS) entry which is preliminary data.</text>
</comment>
<evidence type="ECO:0000256" key="2">
    <source>
        <dbReference type="ARBA" id="ARBA00022723"/>
    </source>
</evidence>
<protein>
    <submittedName>
        <fullName evidence="5">L-malyl-CoA/beta-methylmalyl-CoA lyase</fullName>
    </submittedName>
</protein>
<keyword evidence="3" id="KW-0460">Magnesium</keyword>
<evidence type="ECO:0000313" key="6">
    <source>
        <dbReference type="Proteomes" id="UP001428290"/>
    </source>
</evidence>
<dbReference type="InterPro" id="IPR011206">
    <property type="entry name" value="Citrate_lyase_beta/mcl1/mcl2"/>
</dbReference>
<gene>
    <name evidence="5" type="primary">mcl1</name>
    <name evidence="5" type="ORF">Hgul01_01491</name>
</gene>
<evidence type="ECO:0000256" key="1">
    <source>
        <dbReference type="ARBA" id="ARBA00001946"/>
    </source>
</evidence>
<dbReference type="Proteomes" id="UP001428290">
    <property type="component" value="Unassembled WGS sequence"/>
</dbReference>
<accession>A0ABP9WYM7</accession>
<keyword evidence="2" id="KW-0479">Metal-binding</keyword>
<dbReference type="InterPro" id="IPR040442">
    <property type="entry name" value="Pyrv_kinase-like_dom_sf"/>
</dbReference>
<dbReference type="Gene3D" id="3.20.20.60">
    <property type="entry name" value="Phosphoenolpyruvate-binding domains"/>
    <property type="match status" value="1"/>
</dbReference>
<reference evidence="5 6" key="1">
    <citation type="submission" date="2024-02" db="EMBL/GenBank/DDBJ databases">
        <title>Herpetosiphon gulosus NBRC 112829.</title>
        <authorList>
            <person name="Ichikawa N."/>
            <person name="Katano-Makiyama Y."/>
            <person name="Hidaka K."/>
        </authorList>
    </citation>
    <scope>NUCLEOTIDE SEQUENCE [LARGE SCALE GENOMIC DNA]</scope>
    <source>
        <strain evidence="5 6">NBRC 112829</strain>
    </source>
</reference>
<dbReference type="PIRSF" id="PIRSF015582">
    <property type="entry name" value="Cit_lyase_B"/>
    <property type="match status" value="1"/>
</dbReference>
<proteinExistence type="predicted"/>
<dbReference type="PANTHER" id="PTHR32308:SF0">
    <property type="entry name" value="HPCH_HPAI ALDOLASE_CITRATE LYASE DOMAIN-CONTAINING PROTEIN"/>
    <property type="match status" value="1"/>
</dbReference>
<dbReference type="InterPro" id="IPR015813">
    <property type="entry name" value="Pyrv/PenolPyrv_kinase-like_dom"/>
</dbReference>
<dbReference type="GO" id="GO:0016829">
    <property type="term" value="F:lyase activity"/>
    <property type="evidence" value="ECO:0007669"/>
    <property type="project" value="UniProtKB-KW"/>
</dbReference>
<dbReference type="EMBL" id="BAABRU010000004">
    <property type="protein sequence ID" value="GAA5527698.1"/>
    <property type="molecule type" value="Genomic_DNA"/>
</dbReference>
<dbReference type="RefSeq" id="WP_345721318.1">
    <property type="nucleotide sequence ID" value="NZ_BAABRU010000004.1"/>
</dbReference>
<dbReference type="PANTHER" id="PTHR32308">
    <property type="entry name" value="LYASE BETA SUBUNIT, PUTATIVE (AFU_ORTHOLOGUE AFUA_4G13030)-RELATED"/>
    <property type="match status" value="1"/>
</dbReference>
<comment type="cofactor">
    <cofactor evidence="1">
        <name>Mg(2+)</name>
        <dbReference type="ChEBI" id="CHEBI:18420"/>
    </cofactor>
</comment>
<dbReference type="InterPro" id="IPR005000">
    <property type="entry name" value="Aldolase/citrate-lyase_domain"/>
</dbReference>
<keyword evidence="6" id="KW-1185">Reference proteome</keyword>
<dbReference type="Pfam" id="PF03328">
    <property type="entry name" value="HpcH_HpaI"/>
    <property type="match status" value="1"/>
</dbReference>
<feature type="domain" description="HpcH/HpaI aldolase/citrate lyase" evidence="4">
    <location>
        <begin position="11"/>
        <end position="230"/>
    </location>
</feature>
<sequence length="301" mass="32335">MSSRIRRSEMTCPAHSLAMITKAAASEADEVIIDLEDACAVSQKIAARATVIQALQSLDFGQKIVAVRPNAVQTHYHYRDVVEIVEAAGAKIDVLVIPKIESADDVRFVDRLLSQIEANIGLKVGTIKLEVLIEGTRALQAVEQITNASPRLESLIFGLADYAGDLGARSADDQWGMFAYPKHKMLVAAKAAGLEAIDNVTFAFRDAEACQRDAERAATMGFDGKWAIHPAQVPIINQAFLPSAAEIAEAQRLINAYQAADQQAGLGAIAIDDQMIDAASLRVHAKKLALAQRAGLIAIQP</sequence>
<organism evidence="5 6">
    <name type="scientific">Herpetosiphon gulosus</name>
    <dbReference type="NCBI Taxonomy" id="1973496"/>
    <lineage>
        <taxon>Bacteria</taxon>
        <taxon>Bacillati</taxon>
        <taxon>Chloroflexota</taxon>
        <taxon>Chloroflexia</taxon>
        <taxon>Herpetosiphonales</taxon>
        <taxon>Herpetosiphonaceae</taxon>
        <taxon>Herpetosiphon</taxon>
    </lineage>
</organism>
<evidence type="ECO:0000256" key="3">
    <source>
        <dbReference type="ARBA" id="ARBA00022842"/>
    </source>
</evidence>